<feature type="non-terminal residue" evidence="2">
    <location>
        <position position="1"/>
    </location>
</feature>
<comment type="caution">
    <text evidence="2">The sequence shown here is derived from an EMBL/GenBank/DDBJ whole genome shotgun (WGS) entry which is preliminary data.</text>
</comment>
<feature type="region of interest" description="Disordered" evidence="1">
    <location>
        <begin position="1"/>
        <end position="55"/>
    </location>
</feature>
<reference evidence="2" key="1">
    <citation type="submission" date="2023-10" db="EMBL/GenBank/DDBJ databases">
        <authorList>
            <person name="Chen Y."/>
            <person name="Shah S."/>
            <person name="Dougan E. K."/>
            <person name="Thang M."/>
            <person name="Chan C."/>
        </authorList>
    </citation>
    <scope>NUCLEOTIDE SEQUENCE [LARGE SCALE GENOMIC DNA]</scope>
</reference>
<keyword evidence="3" id="KW-1185">Reference proteome</keyword>
<name>A0ABN9SR33_9DINO</name>
<proteinExistence type="predicted"/>
<dbReference type="Proteomes" id="UP001189429">
    <property type="component" value="Unassembled WGS sequence"/>
</dbReference>
<evidence type="ECO:0000313" key="3">
    <source>
        <dbReference type="Proteomes" id="UP001189429"/>
    </source>
</evidence>
<feature type="non-terminal residue" evidence="2">
    <location>
        <position position="55"/>
    </location>
</feature>
<feature type="compositionally biased region" description="Gly residues" evidence="1">
    <location>
        <begin position="45"/>
        <end position="55"/>
    </location>
</feature>
<sequence>GARRAVWPLARGRGPSEEGPEERPGGPGEGAPVAAGELGRRAPQGGSGALGGRGP</sequence>
<gene>
    <name evidence="2" type="ORF">PCOR1329_LOCUS31848</name>
</gene>
<protein>
    <submittedName>
        <fullName evidence="2">Uncharacterized protein</fullName>
    </submittedName>
</protein>
<organism evidence="2 3">
    <name type="scientific">Prorocentrum cordatum</name>
    <dbReference type="NCBI Taxonomy" id="2364126"/>
    <lineage>
        <taxon>Eukaryota</taxon>
        <taxon>Sar</taxon>
        <taxon>Alveolata</taxon>
        <taxon>Dinophyceae</taxon>
        <taxon>Prorocentrales</taxon>
        <taxon>Prorocentraceae</taxon>
        <taxon>Prorocentrum</taxon>
    </lineage>
</organism>
<dbReference type="EMBL" id="CAUYUJ010012670">
    <property type="protein sequence ID" value="CAK0834415.1"/>
    <property type="molecule type" value="Genomic_DNA"/>
</dbReference>
<accession>A0ABN9SR33</accession>
<evidence type="ECO:0000256" key="1">
    <source>
        <dbReference type="SAM" id="MobiDB-lite"/>
    </source>
</evidence>
<evidence type="ECO:0000313" key="2">
    <source>
        <dbReference type="EMBL" id="CAK0834415.1"/>
    </source>
</evidence>